<dbReference type="InterPro" id="IPR057326">
    <property type="entry name" value="KR_dom"/>
</dbReference>
<keyword evidence="2" id="KW-0521">NADP</keyword>
<comment type="similarity">
    <text evidence="1">Belongs to the short-chain dehydrogenases/reductases (SDR) family.</text>
</comment>
<accession>A0ABR4GEC5</accession>
<dbReference type="EMBL" id="JBFTWV010000020">
    <property type="protein sequence ID" value="KAL2797342.1"/>
    <property type="molecule type" value="Genomic_DNA"/>
</dbReference>
<evidence type="ECO:0000313" key="6">
    <source>
        <dbReference type="Proteomes" id="UP001610563"/>
    </source>
</evidence>
<dbReference type="InterPro" id="IPR002347">
    <property type="entry name" value="SDR_fam"/>
</dbReference>
<dbReference type="PANTHER" id="PTHR43639:SF1">
    <property type="entry name" value="SHORT-CHAIN DEHYDROGENASE_REDUCTASE FAMILY PROTEIN"/>
    <property type="match status" value="1"/>
</dbReference>
<dbReference type="Gene3D" id="3.40.50.720">
    <property type="entry name" value="NAD(P)-binding Rossmann-like Domain"/>
    <property type="match status" value="1"/>
</dbReference>
<dbReference type="PRINTS" id="PR00081">
    <property type="entry name" value="GDHRDH"/>
</dbReference>
<name>A0ABR4GEC5_9EURO</name>
<gene>
    <name evidence="5" type="ORF">BJX66DRAFT_348952</name>
</gene>
<evidence type="ECO:0000256" key="2">
    <source>
        <dbReference type="ARBA" id="ARBA00022857"/>
    </source>
</evidence>
<proteinExistence type="inferred from homology"/>
<feature type="domain" description="Ketoreductase" evidence="4">
    <location>
        <begin position="6"/>
        <end position="199"/>
    </location>
</feature>
<dbReference type="PRINTS" id="PR00080">
    <property type="entry name" value="SDRFAMILY"/>
</dbReference>
<dbReference type="SMART" id="SM00822">
    <property type="entry name" value="PKS_KR"/>
    <property type="match status" value="1"/>
</dbReference>
<comment type="caution">
    <text evidence="5">The sequence shown here is derived from an EMBL/GenBank/DDBJ whole genome shotgun (WGS) entry which is preliminary data.</text>
</comment>
<dbReference type="Proteomes" id="UP001610563">
    <property type="component" value="Unassembled WGS sequence"/>
</dbReference>
<reference evidence="5 6" key="1">
    <citation type="submission" date="2024-07" db="EMBL/GenBank/DDBJ databases">
        <title>Section-level genome sequencing and comparative genomics of Aspergillus sections Usti and Cavernicolus.</title>
        <authorList>
            <consortium name="Lawrence Berkeley National Laboratory"/>
            <person name="Nybo J.L."/>
            <person name="Vesth T.C."/>
            <person name="Theobald S."/>
            <person name="Frisvad J.C."/>
            <person name="Larsen T.O."/>
            <person name="Kjaerboelling I."/>
            <person name="Rothschild-Mancinelli K."/>
            <person name="Lyhne E.K."/>
            <person name="Kogle M.E."/>
            <person name="Barry K."/>
            <person name="Clum A."/>
            <person name="Na H."/>
            <person name="Ledsgaard L."/>
            <person name="Lin J."/>
            <person name="Lipzen A."/>
            <person name="Kuo A."/>
            <person name="Riley R."/>
            <person name="Mondo S."/>
            <person name="Labutti K."/>
            <person name="Haridas S."/>
            <person name="Pangalinan J."/>
            <person name="Salamov A.A."/>
            <person name="Simmons B.A."/>
            <person name="Magnuson J.K."/>
            <person name="Chen J."/>
            <person name="Drula E."/>
            <person name="Henrissat B."/>
            <person name="Wiebenga A."/>
            <person name="Lubbers R.J."/>
            <person name="Gomes A.C."/>
            <person name="Makela M.R."/>
            <person name="Stajich J."/>
            <person name="Grigoriev I.V."/>
            <person name="Mortensen U.H."/>
            <person name="De Vries R.P."/>
            <person name="Baker S.E."/>
            <person name="Andersen M.R."/>
        </authorList>
    </citation>
    <scope>NUCLEOTIDE SEQUENCE [LARGE SCALE GENOMIC DNA]</scope>
    <source>
        <strain evidence="5 6">CBS 209.92</strain>
    </source>
</reference>
<evidence type="ECO:0000259" key="4">
    <source>
        <dbReference type="SMART" id="SM00822"/>
    </source>
</evidence>
<dbReference type="InterPro" id="IPR036291">
    <property type="entry name" value="NAD(P)-bd_dom_sf"/>
</dbReference>
<protein>
    <recommendedName>
        <fullName evidence="4">Ketoreductase domain-containing protein</fullName>
    </recommendedName>
</protein>
<keyword evidence="3" id="KW-0560">Oxidoreductase</keyword>
<dbReference type="PANTHER" id="PTHR43639">
    <property type="entry name" value="OXIDOREDUCTASE, SHORT-CHAIN DEHYDROGENASE/REDUCTASE FAMILY (AFU_ORTHOLOGUE AFUA_5G02870)"/>
    <property type="match status" value="1"/>
</dbReference>
<evidence type="ECO:0000256" key="1">
    <source>
        <dbReference type="ARBA" id="ARBA00006484"/>
    </source>
</evidence>
<organism evidence="5 6">
    <name type="scientific">Aspergillus keveii</name>
    <dbReference type="NCBI Taxonomy" id="714993"/>
    <lineage>
        <taxon>Eukaryota</taxon>
        <taxon>Fungi</taxon>
        <taxon>Dikarya</taxon>
        <taxon>Ascomycota</taxon>
        <taxon>Pezizomycotina</taxon>
        <taxon>Eurotiomycetes</taxon>
        <taxon>Eurotiomycetidae</taxon>
        <taxon>Eurotiales</taxon>
        <taxon>Aspergillaceae</taxon>
        <taxon>Aspergillus</taxon>
        <taxon>Aspergillus subgen. Nidulantes</taxon>
    </lineage>
</organism>
<evidence type="ECO:0000313" key="5">
    <source>
        <dbReference type="EMBL" id="KAL2797342.1"/>
    </source>
</evidence>
<dbReference type="SUPFAM" id="SSF51735">
    <property type="entry name" value="NAD(P)-binding Rossmann-fold domains"/>
    <property type="match status" value="1"/>
</dbReference>
<sequence length="258" mass="27036">MSLTGKIAIVTGASRGIGAGIALELAKHGAKVALTYTTPSSKPSVDALISRITALENGSCATGIQADLRDTDSPKRIVAATLNAFPTEDNKLDIVINNAGVALCKPLTECSDEDISSIFDVNVYGTIRFTREIIPYLRSPGRIVNISSIAARRGAAGFSIYSASKAALEGFTRSLAYELGVAGKGHTVNCVQPGAVESSMLRNDLPPEVVEYMKQGTAVGNRIGMPEDIARVVVFLAGEESGWVSGECISVSGGFHMN</sequence>
<dbReference type="InterPro" id="IPR020904">
    <property type="entry name" value="Sc_DH/Rdtase_CS"/>
</dbReference>
<evidence type="ECO:0000256" key="3">
    <source>
        <dbReference type="ARBA" id="ARBA00023002"/>
    </source>
</evidence>
<dbReference type="Pfam" id="PF13561">
    <property type="entry name" value="adh_short_C2"/>
    <property type="match status" value="1"/>
</dbReference>
<dbReference type="PROSITE" id="PS00061">
    <property type="entry name" value="ADH_SHORT"/>
    <property type="match status" value="1"/>
</dbReference>
<keyword evidence="6" id="KW-1185">Reference proteome</keyword>